<dbReference type="Proteomes" id="UP001224775">
    <property type="component" value="Unassembled WGS sequence"/>
</dbReference>
<dbReference type="EMBL" id="JATAAI010000012">
    <property type="protein sequence ID" value="KAK1741683.1"/>
    <property type="molecule type" value="Genomic_DNA"/>
</dbReference>
<feature type="region of interest" description="Disordered" evidence="1">
    <location>
        <begin position="1"/>
        <end position="28"/>
    </location>
</feature>
<gene>
    <name evidence="2" type="ORF">QTG54_007256</name>
</gene>
<organism evidence="2 3">
    <name type="scientific">Skeletonema marinoi</name>
    <dbReference type="NCBI Taxonomy" id="267567"/>
    <lineage>
        <taxon>Eukaryota</taxon>
        <taxon>Sar</taxon>
        <taxon>Stramenopiles</taxon>
        <taxon>Ochrophyta</taxon>
        <taxon>Bacillariophyta</taxon>
        <taxon>Coscinodiscophyceae</taxon>
        <taxon>Thalassiosirophycidae</taxon>
        <taxon>Thalassiosirales</taxon>
        <taxon>Skeletonemataceae</taxon>
        <taxon>Skeletonema</taxon>
        <taxon>Skeletonema marinoi-dohrnii complex</taxon>
    </lineage>
</organism>
<accession>A0AAD8Y8M5</accession>
<evidence type="ECO:0000313" key="2">
    <source>
        <dbReference type="EMBL" id="KAK1741683.1"/>
    </source>
</evidence>
<reference evidence="2" key="1">
    <citation type="submission" date="2023-06" db="EMBL/GenBank/DDBJ databases">
        <title>Survivors Of The Sea: Transcriptome response of Skeletonema marinoi to long-term dormancy.</title>
        <authorList>
            <person name="Pinder M.I.M."/>
            <person name="Kourtchenko O."/>
            <person name="Robertson E.K."/>
            <person name="Larsson T."/>
            <person name="Maumus F."/>
            <person name="Osuna-Cruz C.M."/>
            <person name="Vancaester E."/>
            <person name="Stenow R."/>
            <person name="Vandepoele K."/>
            <person name="Ploug H."/>
            <person name="Bruchert V."/>
            <person name="Godhe A."/>
            <person name="Topel M."/>
        </authorList>
    </citation>
    <scope>NUCLEOTIDE SEQUENCE</scope>
    <source>
        <strain evidence="2">R05AC</strain>
    </source>
</reference>
<evidence type="ECO:0000313" key="3">
    <source>
        <dbReference type="Proteomes" id="UP001224775"/>
    </source>
</evidence>
<sequence>MGRGKLKFKGEEKATKKKKSSSKKQLGDGVVAINVGGDDAINVATSSAATESSTTQQQSVAAAATNSAHQTNSNETAASSTSMQKSPQISQGQGTITTSSTVVTGHGTSFKTQLHVGDALLAQTSKGEEMRVIKMVLSPISISISSAFTTDLKTPTQFKYINKPRDVTRESQAKVAKARMEQEEVEQRAMGTYGNKGEITYRERTEHGSYRIKREQATTDMTRSDLLSVRAKKKSDRYC</sequence>
<proteinExistence type="predicted"/>
<protein>
    <submittedName>
        <fullName evidence="2">Uncharacterized protein</fullName>
    </submittedName>
</protein>
<feature type="compositionally biased region" description="Low complexity" evidence="1">
    <location>
        <begin position="46"/>
        <end position="82"/>
    </location>
</feature>
<dbReference type="AlphaFoldDB" id="A0AAD8Y8M5"/>
<name>A0AAD8Y8M5_9STRA</name>
<keyword evidence="3" id="KW-1185">Reference proteome</keyword>
<feature type="compositionally biased region" description="Low complexity" evidence="1">
    <location>
        <begin position="89"/>
        <end position="100"/>
    </location>
</feature>
<comment type="caution">
    <text evidence="2">The sequence shown here is derived from an EMBL/GenBank/DDBJ whole genome shotgun (WGS) entry which is preliminary data.</text>
</comment>
<feature type="region of interest" description="Disordered" evidence="1">
    <location>
        <begin position="46"/>
        <end position="100"/>
    </location>
</feature>
<evidence type="ECO:0000256" key="1">
    <source>
        <dbReference type="SAM" id="MobiDB-lite"/>
    </source>
</evidence>